<comment type="caution">
    <text evidence="5">The sequence shown here is derived from an EMBL/GenBank/DDBJ whole genome shotgun (WGS) entry which is preliminary data.</text>
</comment>
<dbReference type="Pfam" id="PF00535">
    <property type="entry name" value="Glycos_transf_2"/>
    <property type="match status" value="1"/>
</dbReference>
<keyword evidence="2" id="KW-0328">Glycosyltransferase</keyword>
<accession>A0ABW3EZZ1</accession>
<sequence length="250" mass="27586">MEMPAGLGRVLVIIPTYNERDNIERITGRVREAVPSVDVLVVDDASPDGTGEVADAMAAEDPQIAVLHRQGKDGLGPAYIAGFRWAADHGYDVMVEMDADGSHQPEELPRLLAALEDADLVIGARWVPGGRVENWPKRREALSRGANTYARIMLGIPLHDATGGYRAFRAATLEKIGLEDVDSRGYCFQIDLALRALREGLRVVEVPITFVERVHGTSKMSRDVMAEAAMRITQWGMTDRVDKFRGPRRP</sequence>
<dbReference type="CDD" id="cd06442">
    <property type="entry name" value="DPM1_like"/>
    <property type="match status" value="1"/>
</dbReference>
<dbReference type="EMBL" id="JBHTJA010000188">
    <property type="protein sequence ID" value="MFD0905966.1"/>
    <property type="molecule type" value="Genomic_DNA"/>
</dbReference>
<protein>
    <submittedName>
        <fullName evidence="5">Polyprenol monophosphomannose synthase</fullName>
    </submittedName>
</protein>
<gene>
    <name evidence="5" type="ORF">ACFQ11_36720</name>
</gene>
<dbReference type="PANTHER" id="PTHR43398">
    <property type="entry name" value="DOLICHOL-PHOSPHATE MANNOSYLTRANSFERASE SUBUNIT 1"/>
    <property type="match status" value="1"/>
</dbReference>
<evidence type="ECO:0000256" key="3">
    <source>
        <dbReference type="ARBA" id="ARBA00022679"/>
    </source>
</evidence>
<evidence type="ECO:0000259" key="4">
    <source>
        <dbReference type="Pfam" id="PF00535"/>
    </source>
</evidence>
<dbReference type="Gene3D" id="3.90.550.10">
    <property type="entry name" value="Spore Coat Polysaccharide Biosynthesis Protein SpsA, Chain A"/>
    <property type="match status" value="1"/>
</dbReference>
<dbReference type="InterPro" id="IPR029044">
    <property type="entry name" value="Nucleotide-diphossugar_trans"/>
</dbReference>
<keyword evidence="6" id="KW-1185">Reference proteome</keyword>
<keyword evidence="3" id="KW-0808">Transferase</keyword>
<evidence type="ECO:0000313" key="5">
    <source>
        <dbReference type="EMBL" id="MFD0905966.1"/>
    </source>
</evidence>
<dbReference type="InterPro" id="IPR001173">
    <property type="entry name" value="Glyco_trans_2-like"/>
</dbReference>
<feature type="domain" description="Glycosyltransferase 2-like" evidence="4">
    <location>
        <begin position="12"/>
        <end position="176"/>
    </location>
</feature>
<organism evidence="5 6">
    <name type="scientific">Actinomadura sediminis</name>
    <dbReference type="NCBI Taxonomy" id="1038904"/>
    <lineage>
        <taxon>Bacteria</taxon>
        <taxon>Bacillati</taxon>
        <taxon>Actinomycetota</taxon>
        <taxon>Actinomycetes</taxon>
        <taxon>Streptosporangiales</taxon>
        <taxon>Thermomonosporaceae</taxon>
        <taxon>Actinomadura</taxon>
    </lineage>
</organism>
<name>A0ABW3EZZ1_9ACTN</name>
<dbReference type="Proteomes" id="UP001596972">
    <property type="component" value="Unassembled WGS sequence"/>
</dbReference>
<dbReference type="PANTHER" id="PTHR43398:SF1">
    <property type="entry name" value="DOLICHOL-PHOSPHATE MANNOSYLTRANSFERASE SUBUNIT 1"/>
    <property type="match status" value="1"/>
</dbReference>
<evidence type="ECO:0000256" key="2">
    <source>
        <dbReference type="ARBA" id="ARBA00022676"/>
    </source>
</evidence>
<dbReference type="SUPFAM" id="SSF53448">
    <property type="entry name" value="Nucleotide-diphospho-sugar transferases"/>
    <property type="match status" value="1"/>
</dbReference>
<dbReference type="InterPro" id="IPR039528">
    <property type="entry name" value="DPM1-like"/>
</dbReference>
<reference evidence="6" key="1">
    <citation type="journal article" date="2019" name="Int. J. Syst. Evol. Microbiol.">
        <title>The Global Catalogue of Microorganisms (GCM) 10K type strain sequencing project: providing services to taxonomists for standard genome sequencing and annotation.</title>
        <authorList>
            <consortium name="The Broad Institute Genomics Platform"/>
            <consortium name="The Broad Institute Genome Sequencing Center for Infectious Disease"/>
            <person name="Wu L."/>
            <person name="Ma J."/>
        </authorList>
    </citation>
    <scope>NUCLEOTIDE SEQUENCE [LARGE SCALE GENOMIC DNA]</scope>
    <source>
        <strain evidence="6">JCM 31202</strain>
    </source>
</reference>
<dbReference type="RefSeq" id="WP_378307399.1">
    <property type="nucleotide sequence ID" value="NZ_JBHTJA010000188.1"/>
</dbReference>
<evidence type="ECO:0000256" key="1">
    <source>
        <dbReference type="ARBA" id="ARBA00006739"/>
    </source>
</evidence>
<comment type="similarity">
    <text evidence="1">Belongs to the glycosyltransferase 2 family.</text>
</comment>
<evidence type="ECO:0000313" key="6">
    <source>
        <dbReference type="Proteomes" id="UP001596972"/>
    </source>
</evidence>
<proteinExistence type="inferred from homology"/>